<sequence>MNTAPYLPDDKGHNNLCADPNNLRKDYTGTYQTSKKVDYSNARWEERVSHDWNAFPMLDKSVGKVLVIDIKQNNGEAVYHYMSNANTQATLYEPWSSSKIFAFTGAIAALKEQNNSIVSAQGKIGYTNIADLITSINSYDAFGDANGDSNAIATFFANVATREYLTALFYEKWLRLSTPHIFFRGSYGASSFEPQSKIWSAIDGTSQTPLDFNNDASKDKAYRPYRCETCGTTGNKPMTTLAQAEWLKRLAMHQTDAKTRHPFLDERDIKTLFYGAGNSTGSSQLGGMSVGISTMLQDAIAKQLLRRSEPHATLDTVDTKQRRQKYKSVLDSQTNGLWRVFNKIGWGPSETRGTTENVLLAYVCLPMTALVGESSSVRPENESIAFVIAAQVAVDGASEELMSEAGQKMQDLIDTVLTTYFSL</sequence>
<accession>A0AAW8RAT7</accession>
<reference evidence="1 2" key="1">
    <citation type="submission" date="2023-09" db="EMBL/GenBank/DDBJ databases">
        <authorList>
            <person name="Rey-Velasco X."/>
        </authorList>
    </citation>
    <scope>NUCLEOTIDE SEQUENCE [LARGE SCALE GENOMIC DNA]</scope>
    <source>
        <strain evidence="1 2">W409</strain>
    </source>
</reference>
<comment type="caution">
    <text evidence="1">The sequence shown here is derived from an EMBL/GenBank/DDBJ whole genome shotgun (WGS) entry which is preliminary data.</text>
</comment>
<dbReference type="EMBL" id="JAVRIE010000010">
    <property type="protein sequence ID" value="MDT0584293.1"/>
    <property type="molecule type" value="Genomic_DNA"/>
</dbReference>
<keyword evidence="2" id="KW-1185">Reference proteome</keyword>
<dbReference type="AlphaFoldDB" id="A0AAW8RAT7"/>
<evidence type="ECO:0000313" key="2">
    <source>
        <dbReference type="Proteomes" id="UP001249020"/>
    </source>
</evidence>
<proteinExistence type="predicted"/>
<organism evidence="1 2">
    <name type="scientific">Brumicola blandensis</name>
    <dbReference type="NCBI Taxonomy" id="3075611"/>
    <lineage>
        <taxon>Bacteria</taxon>
        <taxon>Pseudomonadati</taxon>
        <taxon>Pseudomonadota</taxon>
        <taxon>Gammaproteobacteria</taxon>
        <taxon>Alteromonadales</taxon>
        <taxon>Alteromonadaceae</taxon>
        <taxon>Brumicola</taxon>
    </lineage>
</organism>
<protein>
    <submittedName>
        <fullName evidence="1">Uncharacterized protein</fullName>
    </submittedName>
</protein>
<dbReference type="RefSeq" id="WP_311363065.1">
    <property type="nucleotide sequence ID" value="NZ_JAVRIE010000010.1"/>
</dbReference>
<evidence type="ECO:0000313" key="1">
    <source>
        <dbReference type="EMBL" id="MDT0584293.1"/>
    </source>
</evidence>
<dbReference type="Proteomes" id="UP001249020">
    <property type="component" value="Unassembled WGS sequence"/>
</dbReference>
<name>A0AAW8RAT7_9ALTE</name>
<gene>
    <name evidence="1" type="ORF">RM544_17220</name>
</gene>